<dbReference type="Proteomes" id="UP000001542">
    <property type="component" value="Unassembled WGS sequence"/>
</dbReference>
<feature type="domain" description="Pyridoxamine kinase/Phosphomethylpyrimidine kinase" evidence="7">
    <location>
        <begin position="80"/>
        <end position="226"/>
    </location>
</feature>
<evidence type="ECO:0000256" key="3">
    <source>
        <dbReference type="ARBA" id="ARBA00022679"/>
    </source>
</evidence>
<dbReference type="Pfam" id="PF08543">
    <property type="entry name" value="Phos_pyr_kin"/>
    <property type="match status" value="1"/>
</dbReference>
<dbReference type="OMA" id="FEMETLT"/>
<dbReference type="GO" id="GO:0009443">
    <property type="term" value="P:pyridoxal 5'-phosphate salvage"/>
    <property type="evidence" value="ECO:0000318"/>
    <property type="project" value="GO_Central"/>
</dbReference>
<evidence type="ECO:0000313" key="9">
    <source>
        <dbReference type="Proteomes" id="UP000001542"/>
    </source>
</evidence>
<protein>
    <recommendedName>
        <fullName evidence="2">pyridoxal kinase</fullName>
        <ecNumber evidence="2">2.7.1.35</ecNumber>
    </recommendedName>
</protein>
<keyword evidence="4" id="KW-0547">Nucleotide-binding</keyword>
<reference evidence="8" key="2">
    <citation type="journal article" date="2007" name="Science">
        <title>Draft genome sequence of the sexually transmitted pathogen Trichomonas vaginalis.</title>
        <authorList>
            <person name="Carlton J.M."/>
            <person name="Hirt R.P."/>
            <person name="Silva J.C."/>
            <person name="Delcher A.L."/>
            <person name="Schatz M."/>
            <person name="Zhao Q."/>
            <person name="Wortman J.R."/>
            <person name="Bidwell S.L."/>
            <person name="Alsmark U.C.M."/>
            <person name="Besteiro S."/>
            <person name="Sicheritz-Ponten T."/>
            <person name="Noel C.J."/>
            <person name="Dacks J.B."/>
            <person name="Foster P.G."/>
            <person name="Simillion C."/>
            <person name="Van de Peer Y."/>
            <person name="Miranda-Saavedra D."/>
            <person name="Barton G.J."/>
            <person name="Westrop G.D."/>
            <person name="Mueller S."/>
            <person name="Dessi D."/>
            <person name="Fiori P.L."/>
            <person name="Ren Q."/>
            <person name="Paulsen I."/>
            <person name="Zhang H."/>
            <person name="Bastida-Corcuera F.D."/>
            <person name="Simoes-Barbosa A."/>
            <person name="Brown M.T."/>
            <person name="Hayes R.D."/>
            <person name="Mukherjee M."/>
            <person name="Okumura C.Y."/>
            <person name="Schneider R."/>
            <person name="Smith A.J."/>
            <person name="Vanacova S."/>
            <person name="Villalvazo M."/>
            <person name="Haas B.J."/>
            <person name="Pertea M."/>
            <person name="Feldblyum T.V."/>
            <person name="Utterback T.R."/>
            <person name="Shu C.L."/>
            <person name="Osoegawa K."/>
            <person name="de Jong P.J."/>
            <person name="Hrdy I."/>
            <person name="Horvathova L."/>
            <person name="Zubacova Z."/>
            <person name="Dolezal P."/>
            <person name="Malik S.B."/>
            <person name="Logsdon J.M. Jr."/>
            <person name="Henze K."/>
            <person name="Gupta A."/>
            <person name="Wang C.C."/>
            <person name="Dunne R.L."/>
            <person name="Upcroft J.A."/>
            <person name="Upcroft P."/>
            <person name="White O."/>
            <person name="Salzberg S.L."/>
            <person name="Tang P."/>
            <person name="Chiu C.-H."/>
            <person name="Lee Y.-S."/>
            <person name="Embley T.M."/>
            <person name="Coombs G.H."/>
            <person name="Mottram J.C."/>
            <person name="Tachezy J."/>
            <person name="Fraser-Liggett C.M."/>
            <person name="Johnson P.J."/>
        </authorList>
    </citation>
    <scope>NUCLEOTIDE SEQUENCE [LARGE SCALE GENOMIC DNA]</scope>
    <source>
        <strain evidence="8">G3</strain>
    </source>
</reference>
<dbReference type="eggNOG" id="KOG2599">
    <property type="taxonomic scope" value="Eukaryota"/>
</dbReference>
<evidence type="ECO:0000256" key="5">
    <source>
        <dbReference type="ARBA" id="ARBA00022777"/>
    </source>
</evidence>
<dbReference type="CDD" id="cd01173">
    <property type="entry name" value="pyridoxal_pyridoxamine_kinase"/>
    <property type="match status" value="1"/>
</dbReference>
<proteinExistence type="inferred from homology"/>
<evidence type="ECO:0000259" key="7">
    <source>
        <dbReference type="Pfam" id="PF08543"/>
    </source>
</evidence>
<dbReference type="PANTHER" id="PTHR10534">
    <property type="entry name" value="PYRIDOXAL KINASE"/>
    <property type="match status" value="1"/>
</dbReference>
<organism evidence="8 9">
    <name type="scientific">Trichomonas vaginalis (strain ATCC PRA-98 / G3)</name>
    <dbReference type="NCBI Taxonomy" id="412133"/>
    <lineage>
        <taxon>Eukaryota</taxon>
        <taxon>Metamonada</taxon>
        <taxon>Parabasalia</taxon>
        <taxon>Trichomonadida</taxon>
        <taxon>Trichomonadidae</taxon>
        <taxon>Trichomonas</taxon>
    </lineage>
</organism>
<dbReference type="EMBL" id="DS114329">
    <property type="protein sequence ID" value="EAX88287.1"/>
    <property type="molecule type" value="Genomic_DNA"/>
</dbReference>
<keyword evidence="3" id="KW-0808">Transferase</keyword>
<dbReference type="Gene3D" id="3.40.1190.20">
    <property type="match status" value="1"/>
</dbReference>
<dbReference type="InParanoid" id="A2G3I4"/>
<dbReference type="PANTHER" id="PTHR10534:SF2">
    <property type="entry name" value="PYRIDOXAL KINASE"/>
    <property type="match status" value="1"/>
</dbReference>
<evidence type="ECO:0000256" key="4">
    <source>
        <dbReference type="ARBA" id="ARBA00022741"/>
    </source>
</evidence>
<dbReference type="SMR" id="A2G3I4"/>
<evidence type="ECO:0000256" key="1">
    <source>
        <dbReference type="ARBA" id="ARBA00008805"/>
    </source>
</evidence>
<keyword evidence="9" id="KW-1185">Reference proteome</keyword>
<dbReference type="VEuPathDB" id="TrichDB:TVAGG3_0972620"/>
<dbReference type="FunCoup" id="A2G3I4">
    <property type="interactions" value="393"/>
</dbReference>
<dbReference type="AlphaFoldDB" id="A2G3I4"/>
<dbReference type="GO" id="GO:0005829">
    <property type="term" value="C:cytosol"/>
    <property type="evidence" value="ECO:0000318"/>
    <property type="project" value="GO_Central"/>
</dbReference>
<dbReference type="SUPFAM" id="SSF53613">
    <property type="entry name" value="Ribokinase-like"/>
    <property type="match status" value="1"/>
</dbReference>
<keyword evidence="6" id="KW-0067">ATP-binding</keyword>
<keyword evidence="5 8" id="KW-0418">Kinase</keyword>
<dbReference type="InterPro" id="IPR013749">
    <property type="entry name" value="PM/HMP-P_kinase-1"/>
</dbReference>
<evidence type="ECO:0000313" key="8">
    <source>
        <dbReference type="EMBL" id="EAX88287.1"/>
    </source>
</evidence>
<name>A2G3I4_TRIV3</name>
<sequence>MTKPLVLSIQSGVSHGRCGNRSAVPAIEMSGIDCDPINTVNFSTNTAYPVVKGTKLHQDQLHDLLEGLRLNNILSEYTHMLTGYVGDPNIIKEFASLRKELGSNVCYFCDPVLGDNGRFYVSQECLELIKTVLVPVAQIISPNAYEAEWLTGLKMTNQAELLKIVSKLHELGPETVVITSTEWKRSFVFFSFEKGQIQFAIELVRFDRKFNGPGDLFAALFLANNIRFPKQYEKIASRTVNSVYGVLKTTVELDSRELAIPSSVSSILHPADDFKIIPLQDFMQITI</sequence>
<evidence type="ECO:0000256" key="2">
    <source>
        <dbReference type="ARBA" id="ARBA00012104"/>
    </source>
</evidence>
<dbReference type="STRING" id="5722.A2G3I4"/>
<reference evidence="8" key="1">
    <citation type="submission" date="2006-10" db="EMBL/GenBank/DDBJ databases">
        <authorList>
            <person name="Amadeo P."/>
            <person name="Zhao Q."/>
            <person name="Wortman J."/>
            <person name="Fraser-Liggett C."/>
            <person name="Carlton J."/>
        </authorList>
    </citation>
    <scope>NUCLEOTIDE SEQUENCE</scope>
    <source>
        <strain evidence="8">G3</strain>
    </source>
</reference>
<dbReference type="GO" id="GO:0005524">
    <property type="term" value="F:ATP binding"/>
    <property type="evidence" value="ECO:0007669"/>
    <property type="project" value="UniProtKB-KW"/>
</dbReference>
<dbReference type="RefSeq" id="XP_001301217.1">
    <property type="nucleotide sequence ID" value="XM_001301216.1"/>
</dbReference>
<dbReference type="GO" id="GO:0008478">
    <property type="term" value="F:pyridoxal kinase activity"/>
    <property type="evidence" value="ECO:0000318"/>
    <property type="project" value="GO_Central"/>
</dbReference>
<dbReference type="KEGG" id="tva:4745943"/>
<accession>A2G3I4</accession>
<evidence type="ECO:0000256" key="6">
    <source>
        <dbReference type="ARBA" id="ARBA00022840"/>
    </source>
</evidence>
<gene>
    <name evidence="8" type="ORF">TVAG_132920</name>
</gene>
<dbReference type="NCBIfam" id="TIGR00687">
    <property type="entry name" value="pyridox_kin"/>
    <property type="match status" value="1"/>
</dbReference>
<dbReference type="EC" id="2.7.1.35" evidence="2"/>
<dbReference type="OrthoDB" id="2104723at2759"/>
<comment type="similarity">
    <text evidence="1">Belongs to the pyridoxine kinase family.</text>
</comment>
<dbReference type="VEuPathDB" id="TrichDB:TVAG_132920"/>
<dbReference type="InterPro" id="IPR029056">
    <property type="entry name" value="Ribokinase-like"/>
</dbReference>
<dbReference type="InterPro" id="IPR004625">
    <property type="entry name" value="PyrdxlKinase"/>
</dbReference>